<gene>
    <name evidence="3" type="ORF">GV64_09885</name>
</gene>
<evidence type="ECO:0000313" key="4">
    <source>
        <dbReference type="Proteomes" id="UP000027997"/>
    </source>
</evidence>
<protein>
    <submittedName>
        <fullName evidence="3">Uncharacterized protein</fullName>
    </submittedName>
</protein>
<proteinExistence type="predicted"/>
<feature type="coiled-coil region" evidence="1">
    <location>
        <begin position="201"/>
        <end position="228"/>
    </location>
</feature>
<name>A0A081KA37_9GAMM</name>
<comment type="caution">
    <text evidence="3">The sequence shown here is derived from an EMBL/GenBank/DDBJ whole genome shotgun (WGS) entry which is preliminary data.</text>
</comment>
<sequence length="613" mass="70834">MEKLFQHLPNDTNGQDPLSMLYWKIFQFSLLRSSGDISQEDISQLNKFIRNTDLIRHNNPKMRAYEDLRNLSNLLRGICFSRKCHNLLSAIHSDRNPDTRCQQLMTELIQLDSNNQILARWRTAISTIQAELKARQLLHSMSDLALAQRSDAPPASIQQGAIGGIGISERPSRATLFQETEKLMKERHEVADSLRKIDQHTTEGQEKYAKLNRKLQALNKQIDQNIEIYHRCYGLETSNLIQSWCASATSALATEGSATIQGLQHLQSQIESAIDEIELFFDKKTHHLCRYTWNQLTDALNRIQSAEDFLRVRRWINNDQAIIPNQVRPGDDQPLYFLFQELSQDLENQICIFGMADLCDQEREQARTNIVKATKRVDKIIEVFRTVIHRYERLKSDHQYPHQLAEMEEASRKGHRVTATAPSPKIQDRLLLIKTLNNPSIDTDHLLDMSDEDFQLIFNLLGGKQLTDENRKTIAKNSWQLTEGNNLMTQRGHERVTVVAIGSLYQLIDTASNTPIGTLDRVRWERIHKRLEREGLRGAVNITRQMILDDFRDFPTTEEQWQTQRPEGIGGFLDTVHQQGGVVVPNPVDNERPDDQPVSSEILRHQRRYFQRP</sequence>
<dbReference type="AlphaFoldDB" id="A0A081KA37"/>
<accession>A0A081KA37</accession>
<keyword evidence="4" id="KW-1185">Reference proteome</keyword>
<dbReference type="Proteomes" id="UP000027997">
    <property type="component" value="Unassembled WGS sequence"/>
</dbReference>
<organism evidence="3 4">
    <name type="scientific">Endozoicomonas elysicola</name>
    <dbReference type="NCBI Taxonomy" id="305900"/>
    <lineage>
        <taxon>Bacteria</taxon>
        <taxon>Pseudomonadati</taxon>
        <taxon>Pseudomonadota</taxon>
        <taxon>Gammaproteobacteria</taxon>
        <taxon>Oceanospirillales</taxon>
        <taxon>Endozoicomonadaceae</taxon>
        <taxon>Endozoicomonas</taxon>
    </lineage>
</organism>
<evidence type="ECO:0000256" key="2">
    <source>
        <dbReference type="SAM" id="MobiDB-lite"/>
    </source>
</evidence>
<feature type="region of interest" description="Disordered" evidence="2">
    <location>
        <begin position="584"/>
        <end position="603"/>
    </location>
</feature>
<evidence type="ECO:0000313" key="3">
    <source>
        <dbReference type="EMBL" id="KEI71013.1"/>
    </source>
</evidence>
<keyword evidence="1" id="KW-0175">Coiled coil</keyword>
<reference evidence="3 4" key="1">
    <citation type="submission" date="2014-06" db="EMBL/GenBank/DDBJ databases">
        <title>Whole Genome Sequences of Three Symbiotic Endozoicomonas Bacteria.</title>
        <authorList>
            <person name="Neave M.J."/>
            <person name="Apprill A."/>
            <person name="Voolstra C.R."/>
        </authorList>
    </citation>
    <scope>NUCLEOTIDE SEQUENCE [LARGE SCALE GENOMIC DNA]</scope>
    <source>
        <strain evidence="3 4">DSM 22380</strain>
    </source>
</reference>
<dbReference type="EMBL" id="JOJP01000001">
    <property type="protein sequence ID" value="KEI71013.1"/>
    <property type="molecule type" value="Genomic_DNA"/>
</dbReference>
<evidence type="ECO:0000256" key="1">
    <source>
        <dbReference type="SAM" id="Coils"/>
    </source>
</evidence>